<dbReference type="RefSeq" id="WP_261756694.1">
    <property type="nucleotide sequence ID" value="NZ_CP104562.2"/>
</dbReference>
<keyword evidence="11" id="KW-1185">Reference proteome</keyword>
<gene>
    <name evidence="10" type="ORF">N4261_18235</name>
</gene>
<sequence length="326" mass="34251">MSKPLNPPSSGMTPEVPASVGASASAAAVADPHIREERVPPTVPAADGPARRRTGPSGRWLLGLALLGGLALFAVLGPWWTGIDPAAQDLRQSLAPPSWAHPLGTDLLGRSVLSRLTHAARLSLLVAVMATLSAALPGVLLGLWAAWRGGTTERAVVMLADAMLALPALLLVLLFAALAPGELWALYAGLSLGLWVEYFRVSRAQARPVLHGPGVEAARLLGLSRWTVWRHHLLPAVWPVVARLLPLSVGQSVLSLSALGFIGVGMPPPTAELGLMMTEYLPHYEEAPWLLPAPIALLLLLVLGLWLVTSSDAAGADPSHDAEARP</sequence>
<keyword evidence="4 7" id="KW-0812">Transmembrane</keyword>
<feature type="transmembrane region" description="Helical" evidence="7">
    <location>
        <begin position="122"/>
        <end position="144"/>
    </location>
</feature>
<dbReference type="PANTHER" id="PTHR43386:SF1">
    <property type="entry name" value="D,D-DIPEPTIDE TRANSPORT SYSTEM PERMEASE PROTEIN DDPC-RELATED"/>
    <property type="match status" value="1"/>
</dbReference>
<feature type="transmembrane region" description="Helical" evidence="7">
    <location>
        <begin position="60"/>
        <end position="80"/>
    </location>
</feature>
<keyword evidence="5 7" id="KW-1133">Transmembrane helix</keyword>
<evidence type="ECO:0000256" key="5">
    <source>
        <dbReference type="ARBA" id="ARBA00022989"/>
    </source>
</evidence>
<dbReference type="EMBL" id="CP104562">
    <property type="protein sequence ID" value="UXH76952.1"/>
    <property type="molecule type" value="Genomic_DNA"/>
</dbReference>
<dbReference type="PANTHER" id="PTHR43386">
    <property type="entry name" value="OLIGOPEPTIDE TRANSPORT SYSTEM PERMEASE PROTEIN APPC"/>
    <property type="match status" value="1"/>
</dbReference>
<comment type="subcellular location">
    <subcellularLocation>
        <location evidence="1 7">Cell membrane</location>
        <topology evidence="1 7">Multi-pass membrane protein</topology>
    </subcellularLocation>
</comment>
<feature type="transmembrane region" description="Helical" evidence="7">
    <location>
        <begin position="184"/>
        <end position="201"/>
    </location>
</feature>
<evidence type="ECO:0000256" key="1">
    <source>
        <dbReference type="ARBA" id="ARBA00004651"/>
    </source>
</evidence>
<proteinExistence type="inferred from homology"/>
<evidence type="ECO:0000256" key="8">
    <source>
        <dbReference type="SAM" id="MobiDB-lite"/>
    </source>
</evidence>
<feature type="transmembrane region" description="Helical" evidence="7">
    <location>
        <begin position="156"/>
        <end position="178"/>
    </location>
</feature>
<dbReference type="Pfam" id="PF00528">
    <property type="entry name" value="BPD_transp_1"/>
    <property type="match status" value="1"/>
</dbReference>
<evidence type="ECO:0000256" key="6">
    <source>
        <dbReference type="ARBA" id="ARBA00023136"/>
    </source>
</evidence>
<feature type="transmembrane region" description="Helical" evidence="7">
    <location>
        <begin position="244"/>
        <end position="267"/>
    </location>
</feature>
<feature type="transmembrane region" description="Helical" evidence="7">
    <location>
        <begin position="287"/>
        <end position="308"/>
    </location>
</feature>
<dbReference type="SUPFAM" id="SSF161098">
    <property type="entry name" value="MetI-like"/>
    <property type="match status" value="1"/>
</dbReference>
<organism evidence="10 11">
    <name type="scientific">Roseateles amylovorans</name>
    <dbReference type="NCBI Taxonomy" id="2978473"/>
    <lineage>
        <taxon>Bacteria</taxon>
        <taxon>Pseudomonadati</taxon>
        <taxon>Pseudomonadota</taxon>
        <taxon>Betaproteobacteria</taxon>
        <taxon>Burkholderiales</taxon>
        <taxon>Sphaerotilaceae</taxon>
        <taxon>Roseateles</taxon>
    </lineage>
</organism>
<evidence type="ECO:0000256" key="2">
    <source>
        <dbReference type="ARBA" id="ARBA00022448"/>
    </source>
</evidence>
<dbReference type="InterPro" id="IPR000515">
    <property type="entry name" value="MetI-like"/>
</dbReference>
<feature type="domain" description="ABC transmembrane type-1" evidence="9">
    <location>
        <begin position="120"/>
        <end position="309"/>
    </location>
</feature>
<evidence type="ECO:0000259" key="9">
    <source>
        <dbReference type="PROSITE" id="PS50928"/>
    </source>
</evidence>
<dbReference type="InterPro" id="IPR050366">
    <property type="entry name" value="BP-dependent_transpt_permease"/>
</dbReference>
<protein>
    <submittedName>
        <fullName evidence="10">ABC transporter permease</fullName>
    </submittedName>
</protein>
<keyword evidence="3" id="KW-1003">Cell membrane</keyword>
<accession>A0ABY6AW94</accession>
<name>A0ABY6AW94_9BURK</name>
<dbReference type="InterPro" id="IPR035906">
    <property type="entry name" value="MetI-like_sf"/>
</dbReference>
<keyword evidence="6 7" id="KW-0472">Membrane</keyword>
<evidence type="ECO:0000313" key="10">
    <source>
        <dbReference type="EMBL" id="UXH76952.1"/>
    </source>
</evidence>
<dbReference type="Proteomes" id="UP001064933">
    <property type="component" value="Chromosome"/>
</dbReference>
<evidence type="ECO:0000256" key="4">
    <source>
        <dbReference type="ARBA" id="ARBA00022692"/>
    </source>
</evidence>
<dbReference type="CDD" id="cd06261">
    <property type="entry name" value="TM_PBP2"/>
    <property type="match status" value="1"/>
</dbReference>
<keyword evidence="2 7" id="KW-0813">Transport</keyword>
<evidence type="ECO:0000256" key="7">
    <source>
        <dbReference type="RuleBase" id="RU363032"/>
    </source>
</evidence>
<evidence type="ECO:0000256" key="3">
    <source>
        <dbReference type="ARBA" id="ARBA00022475"/>
    </source>
</evidence>
<dbReference type="PROSITE" id="PS50928">
    <property type="entry name" value="ABC_TM1"/>
    <property type="match status" value="1"/>
</dbReference>
<comment type="similarity">
    <text evidence="7">Belongs to the binding-protein-dependent transport system permease family.</text>
</comment>
<dbReference type="Gene3D" id="1.10.3720.10">
    <property type="entry name" value="MetI-like"/>
    <property type="match status" value="1"/>
</dbReference>
<evidence type="ECO:0000313" key="11">
    <source>
        <dbReference type="Proteomes" id="UP001064933"/>
    </source>
</evidence>
<feature type="compositionally biased region" description="Low complexity" evidence="8">
    <location>
        <begin position="16"/>
        <end position="30"/>
    </location>
</feature>
<feature type="region of interest" description="Disordered" evidence="8">
    <location>
        <begin position="1"/>
        <end position="53"/>
    </location>
</feature>
<reference evidence="10" key="1">
    <citation type="submission" date="2022-10" db="EMBL/GenBank/DDBJ databases">
        <title>Characterization and whole genome sequencing of a new Roseateles species, isolated from fresh water.</title>
        <authorList>
            <person name="Guliayeva D.Y."/>
            <person name="Akhremchuk A.E."/>
            <person name="Sikolenko M.A."/>
            <person name="Valentovich L.N."/>
            <person name="Sidarenka A.V."/>
        </authorList>
    </citation>
    <scope>NUCLEOTIDE SEQUENCE</scope>
    <source>
        <strain evidence="10">BIM B-1768</strain>
    </source>
</reference>